<dbReference type="RefSeq" id="WP_110385267.1">
    <property type="nucleotide sequence ID" value="NZ_JACHVZ010000015.1"/>
</dbReference>
<protein>
    <submittedName>
        <fullName evidence="1">Uncharacterized protein</fullName>
    </submittedName>
</protein>
<name>A0ABR6FTB0_9BURK</name>
<accession>A0ABR6FTB0</accession>
<keyword evidence="2" id="KW-1185">Reference proteome</keyword>
<dbReference type="Proteomes" id="UP000533533">
    <property type="component" value="Unassembled WGS sequence"/>
</dbReference>
<dbReference type="EMBL" id="JACHVZ010000015">
    <property type="protein sequence ID" value="MBB2930665.1"/>
    <property type="molecule type" value="Genomic_DNA"/>
</dbReference>
<reference evidence="1 2" key="1">
    <citation type="submission" date="2020-08" db="EMBL/GenBank/DDBJ databases">
        <title>Genomic Encyclopedia of Type Strains, Phase IV (KMG-V): Genome sequencing to study the core and pangenomes of soil and plant-associated prokaryotes.</title>
        <authorList>
            <person name="Whitman W."/>
        </authorList>
    </citation>
    <scope>NUCLEOTIDE SEQUENCE [LARGE SCALE GENOMIC DNA]</scope>
    <source>
        <strain evidence="1 2">SRMrh-85</strain>
    </source>
</reference>
<evidence type="ECO:0000313" key="2">
    <source>
        <dbReference type="Proteomes" id="UP000533533"/>
    </source>
</evidence>
<organism evidence="1 2">
    <name type="scientific">Paraburkholderia silvatlantica</name>
    <dbReference type="NCBI Taxonomy" id="321895"/>
    <lineage>
        <taxon>Bacteria</taxon>
        <taxon>Pseudomonadati</taxon>
        <taxon>Pseudomonadota</taxon>
        <taxon>Betaproteobacteria</taxon>
        <taxon>Burkholderiales</taxon>
        <taxon>Burkholderiaceae</taxon>
        <taxon>Paraburkholderia</taxon>
    </lineage>
</organism>
<evidence type="ECO:0000313" key="1">
    <source>
        <dbReference type="EMBL" id="MBB2930665.1"/>
    </source>
</evidence>
<comment type="caution">
    <text evidence="1">The sequence shown here is derived from an EMBL/GenBank/DDBJ whole genome shotgun (WGS) entry which is preliminary data.</text>
</comment>
<gene>
    <name evidence="1" type="ORF">FHX59_005130</name>
</gene>
<proteinExistence type="predicted"/>
<sequence>MPTPAEQQIKAQIDLLLDLKLVGMDPVDKSNLESSIERIQTQYELAVEKGKTSARYKDLSDSIAKNLPALVNGIYAADKAFKKGDYISASASMMSICASVLPILTAATATSGPVGVLIGALLSVVAQILSFFAPQQPSLESKIQKMLDQLKTDEEIESIKGFGHSISSYTSSLRSKCEGEKKWMAAVALPGTVSLANDSENVVGIGTNFSTTVEVGQWLTFNSEAPTKPYQVEKIGSDTSLTLATKYAEKSLTGGTCEYRRRKIAKGSIDEILGMPLTNETEADAFLTELIALGWGLGRDQAKLDVPVFLNWKVAAYLKKPSNQSKDGWPEVLGVWCQTYIELLTANTMLSCMISREKLEAVLAATRKENKTSPLSDEVRSRCHEAVLYLAALVKVLPASWEADKKEMLKIVTAVRPVARERGLYLRVGRRGTGLGLYVARGNGKAAPLAWDYKSNTGWLGSLSIHTPKAQIDSFTPQYELLAVEDGPSRVSHFLLDSVSGNLSDTGPVIGDDFQGVSHPETYLDVSGLAFNGGTFGIEDTPPKTLVSLVVENRDMGRARYVNYYTIGKDGKSTRLNIQLNRADLAEIRSVYVPASALSDDPDGDALTGHNQRKQNSVLTYGGIRNTNRLYVAEQAEPFTVEGPEGWTSYNAIEVDAHYVWLFGKGGIACATHASMLKCRRGKIARPSWIYHDFDTQFNRPEVANIYPCADGTLLVAMLGNIYTADYRIDRKASRVVTSSWVKRGGDATQVVKMPIPCWSILEQLNACLLEE</sequence>